<reference evidence="2 4" key="1">
    <citation type="journal article" date="2020" name="Microorganisms">
        <title>Reliable Identification of Environmental Pseudomonas Isolates Using the rpoD Gene.</title>
        <authorList>
            <consortium name="The Broad Institute Genome Sequencing Platform"/>
            <person name="Girard L."/>
            <person name="Lood C."/>
            <person name="Rokni-Zadeh H."/>
            <person name="van Noort V."/>
            <person name="Lavigne R."/>
            <person name="De Mot R."/>
        </authorList>
    </citation>
    <scope>NUCLEOTIDE SEQUENCE</scope>
    <source>
        <strain evidence="2 4">RW4S2</strain>
    </source>
</reference>
<dbReference type="RefSeq" id="WP_186601764.1">
    <property type="nucleotide sequence ID" value="NZ_JABWRP020000004.1"/>
</dbReference>
<proteinExistence type="predicted"/>
<dbReference type="SUPFAM" id="SSF53474">
    <property type="entry name" value="alpha/beta-Hydrolases"/>
    <property type="match status" value="1"/>
</dbReference>
<protein>
    <submittedName>
        <fullName evidence="2">PhoPQ-activated pathogenicity protein</fullName>
    </submittedName>
    <submittedName>
        <fullName evidence="3">PhoPQ-activated pathogenicity-related family protein</fullName>
    </submittedName>
</protein>
<accession>A0A923K5M9</accession>
<keyword evidence="4" id="KW-1185">Reference proteome</keyword>
<reference evidence="2" key="2">
    <citation type="submission" date="2020-07" db="EMBL/GenBank/DDBJ databases">
        <authorList>
            <person name="Lood C."/>
            <person name="Girard L."/>
        </authorList>
    </citation>
    <scope>NUCLEOTIDE SEQUENCE</scope>
    <source>
        <strain evidence="2">RW4S2</strain>
    </source>
</reference>
<organism evidence="2">
    <name type="scientific">Pseudomonas vlassakiae</name>
    <dbReference type="NCBI Taxonomy" id="485888"/>
    <lineage>
        <taxon>Bacteria</taxon>
        <taxon>Pseudomonadati</taxon>
        <taxon>Pseudomonadota</taxon>
        <taxon>Gammaproteobacteria</taxon>
        <taxon>Pseudomonadales</taxon>
        <taxon>Pseudomonadaceae</taxon>
        <taxon>Pseudomonas</taxon>
    </lineage>
</organism>
<dbReference type="PANTHER" id="PTHR31497:SF0">
    <property type="entry name" value="AUTOCRINE PROLIFERATION REPRESSOR PROTEIN A"/>
    <property type="match status" value="1"/>
</dbReference>
<feature type="signal peptide" evidence="1">
    <location>
        <begin position="1"/>
        <end position="20"/>
    </location>
</feature>
<evidence type="ECO:0000313" key="3">
    <source>
        <dbReference type="EMBL" id="MBV4540817.1"/>
    </source>
</evidence>
<evidence type="ECO:0000313" key="2">
    <source>
        <dbReference type="EMBL" id="MBC3470413.1"/>
    </source>
</evidence>
<dbReference type="InterPro" id="IPR029058">
    <property type="entry name" value="AB_hydrolase_fold"/>
</dbReference>
<keyword evidence="1" id="KW-0732">Signal</keyword>
<dbReference type="EMBL" id="JABWRP010000004">
    <property type="protein sequence ID" value="MBC3470413.1"/>
    <property type="molecule type" value="Genomic_DNA"/>
</dbReference>
<dbReference type="Gene3D" id="3.40.50.1820">
    <property type="entry name" value="alpha/beta hydrolase"/>
    <property type="match status" value="1"/>
</dbReference>
<dbReference type="InterPro" id="IPR009199">
    <property type="entry name" value="PhoPQ-act_pathogen-rel_PqaA"/>
</dbReference>
<name>A0A923K5M9_9PSED</name>
<dbReference type="PANTHER" id="PTHR31497">
    <property type="entry name" value="AUTOCRINE PROLIFERATION REPRESSOR PROTEIN A"/>
    <property type="match status" value="1"/>
</dbReference>
<dbReference type="Pfam" id="PF10142">
    <property type="entry name" value="PhoPQ_related"/>
    <property type="match status" value="1"/>
</dbReference>
<evidence type="ECO:0000256" key="1">
    <source>
        <dbReference type="SAM" id="SignalP"/>
    </source>
</evidence>
<feature type="chain" id="PRO_5044697119" evidence="1">
    <location>
        <begin position="21"/>
        <end position="474"/>
    </location>
</feature>
<gene>
    <name evidence="3" type="ORF">HU738_007105</name>
    <name evidence="2" type="ORF">HU738_07545</name>
</gene>
<dbReference type="EMBL" id="JABWRP020000004">
    <property type="protein sequence ID" value="MBV4540817.1"/>
    <property type="molecule type" value="Genomic_DNA"/>
</dbReference>
<reference evidence="3" key="3">
    <citation type="submission" date="2021-06" db="EMBL/GenBank/DDBJ databases">
        <title>Updating the genus Pseudomonas: Description of 43 new species and partition of the Pseudomonas putida group.</title>
        <authorList>
            <person name="Girard L."/>
            <person name="Lood C."/>
            <person name="Vandamme P."/>
            <person name="Rokni-Zadeh H."/>
            <person name="Van Noort V."/>
            <person name="Hofte M."/>
            <person name="Lavigne R."/>
            <person name="De Mot R."/>
        </authorList>
    </citation>
    <scope>NUCLEOTIDE SEQUENCE</scope>
    <source>
        <strain evidence="3">RW4S2</strain>
    </source>
</reference>
<dbReference type="AlphaFoldDB" id="A0A923K5M9"/>
<dbReference type="PIRSF" id="PIRSF014728">
    <property type="entry name" value="PqaA"/>
    <property type="match status" value="1"/>
</dbReference>
<comment type="caution">
    <text evidence="2">The sequence shown here is derived from an EMBL/GenBank/DDBJ whole genome shotgun (WGS) entry which is preliminary data.</text>
</comment>
<dbReference type="Proteomes" id="UP000628137">
    <property type="component" value="Unassembled WGS sequence"/>
</dbReference>
<sequence>MNVRWLFAISCLFASFHASGQQDCAGLRPQEVVRCHIGNVRQTPLDAQLFEQTSSPDYRFLAFHMTSQQWAPAPVVQPREWKHDVELHVPRHAAPGKALLVVNNGVRFGAAQPPSYTREILREVALKAGIAVVMVSDVPNQALTFSDVQKPLREDEAVAHTWAHALNDQAAAPELPLQVPMAAAASRAMDLAQDQLKKIGHKVDRFIITGGSKRGWGAWLTALADDRVMAIVPNVIEVEDTAAMLAGLRQRYGGRWPLALLPYQQAGVLKQLDSPGFARLAAMIDPMQYLDEPGQRLAIPKYLVSASGDDFFAPDPVTDYQQRLPGQTSLRVLPNSDHAGVRETVVSTLVPVVKRLRMGKALPKVQLFADERAGTMQVRFSERPSTVKVWTASNSRDRDFRYACGVRYESRTIKPKRRLTVQRTAPSAGWQAQFIEATFADGFIATSPVSVWPQTFPDHPPADLGGACRSVPAD</sequence>
<evidence type="ECO:0000313" key="4">
    <source>
        <dbReference type="Proteomes" id="UP000628137"/>
    </source>
</evidence>